<dbReference type="Proteomes" id="UP000613974">
    <property type="component" value="Unassembled WGS sequence"/>
</dbReference>
<dbReference type="InterPro" id="IPR056911">
    <property type="entry name" value="Phage_Znf_bind_put"/>
</dbReference>
<feature type="domain" description="DNA-binding phage zinc finger" evidence="2">
    <location>
        <begin position="20"/>
        <end position="69"/>
    </location>
</feature>
<organism evidence="3 4">
    <name type="scientific">Streptomyces nojiriensis</name>
    <dbReference type="NCBI Taxonomy" id="66374"/>
    <lineage>
        <taxon>Bacteria</taxon>
        <taxon>Bacillati</taxon>
        <taxon>Actinomycetota</taxon>
        <taxon>Actinomycetes</taxon>
        <taxon>Kitasatosporales</taxon>
        <taxon>Streptomycetaceae</taxon>
        <taxon>Streptomyces</taxon>
    </lineage>
</organism>
<dbReference type="EMBL" id="BNEC01000003">
    <property type="protein sequence ID" value="GHI68692.1"/>
    <property type="molecule type" value="Genomic_DNA"/>
</dbReference>
<gene>
    <name evidence="3" type="ORF">Snoj_26100</name>
</gene>
<comment type="caution">
    <text evidence="3">The sequence shown here is derived from an EMBL/GenBank/DDBJ whole genome shotgun (WGS) entry which is preliminary data.</text>
</comment>
<accession>A0ABQ3SKX2</accession>
<evidence type="ECO:0000313" key="4">
    <source>
        <dbReference type="Proteomes" id="UP000613974"/>
    </source>
</evidence>
<protein>
    <recommendedName>
        <fullName evidence="2">DNA-binding phage zinc finger domain-containing protein</fullName>
    </recommendedName>
</protein>
<reference evidence="4" key="1">
    <citation type="submission" date="2023-07" db="EMBL/GenBank/DDBJ databases">
        <title>Whole genome shotgun sequence of Streptomyces nojiriensis NBRC 13794.</title>
        <authorList>
            <person name="Komaki H."/>
            <person name="Tamura T."/>
        </authorList>
    </citation>
    <scope>NUCLEOTIDE SEQUENCE [LARGE SCALE GENOMIC DNA]</scope>
    <source>
        <strain evidence="4">NBRC 13794</strain>
    </source>
</reference>
<sequence length="122" mass="13180">MVCERISGVPDPQDTTESDADDAERHDCPRCGVQPGSPCRSRAGAVAGIYHPGWCKKVARLAKLPRVPTPADRGPGRLWRPGTPPSAAPETDIPGADIRIGYARCSHLTQERERAVGGRCRR</sequence>
<name>A0ABQ3SKX2_9ACTN</name>
<proteinExistence type="predicted"/>
<feature type="region of interest" description="Disordered" evidence="1">
    <location>
        <begin position="1"/>
        <end position="29"/>
    </location>
</feature>
<evidence type="ECO:0000313" key="3">
    <source>
        <dbReference type="EMBL" id="GHI68692.1"/>
    </source>
</evidence>
<evidence type="ECO:0000256" key="1">
    <source>
        <dbReference type="SAM" id="MobiDB-lite"/>
    </source>
</evidence>
<keyword evidence="4" id="KW-1185">Reference proteome</keyword>
<dbReference type="Pfam" id="PF24623">
    <property type="entry name" value="Phage_zn_bind_8"/>
    <property type="match status" value="1"/>
</dbReference>
<evidence type="ECO:0000259" key="2">
    <source>
        <dbReference type="Pfam" id="PF24623"/>
    </source>
</evidence>
<feature type="region of interest" description="Disordered" evidence="1">
    <location>
        <begin position="66"/>
        <end position="94"/>
    </location>
</feature>